<dbReference type="Pfam" id="PF00561">
    <property type="entry name" value="Abhydrolase_1"/>
    <property type="match status" value="1"/>
</dbReference>
<keyword evidence="2" id="KW-0456">Lyase</keyword>
<dbReference type="InterPro" id="IPR000073">
    <property type="entry name" value="AB_hydrolase_1"/>
</dbReference>
<dbReference type="GO" id="GO:0009234">
    <property type="term" value="P:menaquinone biosynthetic process"/>
    <property type="evidence" value="ECO:0007669"/>
    <property type="project" value="UniProtKB-UniRule"/>
</dbReference>
<evidence type="ECO:0000256" key="2">
    <source>
        <dbReference type="ARBA" id="ARBA00023239"/>
    </source>
</evidence>
<dbReference type="EC" id="4.2.99.20" evidence="3"/>
<evidence type="ECO:0000313" key="6">
    <source>
        <dbReference type="Proteomes" id="UP000257076"/>
    </source>
</evidence>
<keyword evidence="1" id="KW-0474">Menaquinone biosynthesis</keyword>
<dbReference type="PRINTS" id="PR00111">
    <property type="entry name" value="ABHYDROLASE"/>
</dbReference>
<name>A0A3E0B052_9STAP</name>
<evidence type="ECO:0000256" key="3">
    <source>
        <dbReference type="NCBIfam" id="TIGR03695"/>
    </source>
</evidence>
<dbReference type="PANTHER" id="PTHR42916">
    <property type="entry name" value="2-SUCCINYL-5-ENOLPYRUVYL-6-HYDROXY-3-CYCLOHEXENE-1-CARBOXYLATE SYNTHASE"/>
    <property type="match status" value="1"/>
</dbReference>
<evidence type="ECO:0000256" key="1">
    <source>
        <dbReference type="ARBA" id="ARBA00022428"/>
    </source>
</evidence>
<organism evidence="5 6">
    <name type="scientific">Jeotgalicoccus halotolerans</name>
    <dbReference type="NCBI Taxonomy" id="157227"/>
    <lineage>
        <taxon>Bacteria</taxon>
        <taxon>Bacillati</taxon>
        <taxon>Bacillota</taxon>
        <taxon>Bacilli</taxon>
        <taxon>Bacillales</taxon>
        <taxon>Staphylococcaceae</taxon>
        <taxon>Jeotgalicoccus</taxon>
    </lineage>
</organism>
<dbReference type="RefSeq" id="WP_115884043.1">
    <property type="nucleotide sequence ID" value="NZ_CBCSHX010000001.1"/>
</dbReference>
<dbReference type="OrthoDB" id="9808398at2"/>
<dbReference type="Gene3D" id="3.40.50.1820">
    <property type="entry name" value="alpha/beta hydrolase"/>
    <property type="match status" value="1"/>
</dbReference>
<dbReference type="Proteomes" id="UP000257076">
    <property type="component" value="Unassembled WGS sequence"/>
</dbReference>
<dbReference type="SUPFAM" id="SSF53474">
    <property type="entry name" value="alpha/beta-Hydrolases"/>
    <property type="match status" value="1"/>
</dbReference>
<dbReference type="AlphaFoldDB" id="A0A3E0B052"/>
<dbReference type="NCBIfam" id="TIGR03695">
    <property type="entry name" value="menH_SHCHC"/>
    <property type="match status" value="1"/>
</dbReference>
<accession>A0A3E0B052</accession>
<feature type="domain" description="AB hydrolase-1" evidence="4">
    <location>
        <begin position="16"/>
        <end position="247"/>
    </location>
</feature>
<evidence type="ECO:0000313" key="5">
    <source>
        <dbReference type="EMBL" id="REG25343.1"/>
    </source>
</evidence>
<reference evidence="5 6" key="1">
    <citation type="submission" date="2018-08" db="EMBL/GenBank/DDBJ databases">
        <title>Genomic Encyclopedia of Type Strains, Phase IV (KMG-IV): sequencing the most valuable type-strain genomes for metagenomic binning, comparative biology and taxonomic classification.</title>
        <authorList>
            <person name="Goeker M."/>
        </authorList>
    </citation>
    <scope>NUCLEOTIDE SEQUENCE [LARGE SCALE GENOMIC DNA]</scope>
    <source>
        <strain evidence="5 6">DSM 17274</strain>
    </source>
</reference>
<comment type="caution">
    <text evidence="5">The sequence shown here is derived from an EMBL/GenBank/DDBJ whole genome shotgun (WGS) entry which is preliminary data.</text>
</comment>
<dbReference type="GO" id="GO:0070205">
    <property type="term" value="F:2-succinyl-6-hydroxy-2,4-cyclohexadiene-1-carboxylate synthase activity"/>
    <property type="evidence" value="ECO:0007669"/>
    <property type="project" value="UniProtKB-UniRule"/>
</dbReference>
<dbReference type="EMBL" id="QUMW01000009">
    <property type="protein sequence ID" value="REG25343.1"/>
    <property type="molecule type" value="Genomic_DNA"/>
</dbReference>
<dbReference type="InterPro" id="IPR022485">
    <property type="entry name" value="SHCHC_synthase_MenH"/>
</dbReference>
<gene>
    <name evidence="5" type="ORF">DFR63_0377</name>
</gene>
<dbReference type="PANTHER" id="PTHR42916:SF1">
    <property type="entry name" value="PROTEIN PHYLLO, CHLOROPLASTIC"/>
    <property type="match status" value="1"/>
</dbReference>
<protein>
    <recommendedName>
        <fullName evidence="3">2-succinyl-6-hydroxy-2,4-cyclohexadiene-1-carboxylate synthase</fullName>
        <ecNumber evidence="3">4.2.99.20</ecNumber>
    </recommendedName>
</protein>
<evidence type="ECO:0000259" key="4">
    <source>
        <dbReference type="Pfam" id="PF00561"/>
    </source>
</evidence>
<sequence length="264" mass="29983">MLNFNYELLDNKRDKTIMLLHGFLSSKESMRRIAEDLSSVRNVILADLPGFGGTLSTPHDYRMEDVTGGLVNIADREGINTFDVLGYSMGGRVSLALAADFPKRIDKCILESASPGIADEEKRAERLRIDRERSSFIISDYNEFLQFWQGMPLFLTQRNADRSVLQAQHEERLQQTPAEAADSLLKYGTGVQPSYWDNLSGLESSFYLLAGSKDKKFVATAETMSERLKSAKLNIVEHCGHNIHLENYKTYIRLVREYLEEDNS</sequence>
<dbReference type="InterPro" id="IPR029058">
    <property type="entry name" value="AB_hydrolase_fold"/>
</dbReference>
<proteinExistence type="predicted"/>
<keyword evidence="6" id="KW-1185">Reference proteome</keyword>